<keyword evidence="2" id="KW-1185">Reference proteome</keyword>
<evidence type="ECO:0000313" key="1">
    <source>
        <dbReference type="EMBL" id="OZM69887.1"/>
    </source>
</evidence>
<dbReference type="Proteomes" id="UP000242444">
    <property type="component" value="Unassembled WGS sequence"/>
</dbReference>
<reference evidence="1 2" key="1">
    <citation type="submission" date="2017-07" db="EMBL/GenBank/DDBJ databases">
        <title>Amycolatopsis antarcticus sp. nov., isolated from the surface of an Antarcticus brown macroalga.</title>
        <authorList>
            <person name="Wang J."/>
            <person name="Leiva S."/>
            <person name="Huang J."/>
            <person name="Huang Y."/>
        </authorList>
    </citation>
    <scope>NUCLEOTIDE SEQUENCE [LARGE SCALE GENOMIC DNA]</scope>
    <source>
        <strain evidence="1 2">AU-G6</strain>
    </source>
</reference>
<organism evidence="1 2">
    <name type="scientific">Amycolatopsis antarctica</name>
    <dbReference type="NCBI Taxonomy" id="1854586"/>
    <lineage>
        <taxon>Bacteria</taxon>
        <taxon>Bacillati</taxon>
        <taxon>Actinomycetota</taxon>
        <taxon>Actinomycetes</taxon>
        <taxon>Pseudonocardiales</taxon>
        <taxon>Pseudonocardiaceae</taxon>
        <taxon>Amycolatopsis</taxon>
    </lineage>
</organism>
<accession>A0A263CWS3</accession>
<gene>
    <name evidence="1" type="ORF">CFN78_28090</name>
</gene>
<evidence type="ECO:0000313" key="2">
    <source>
        <dbReference type="Proteomes" id="UP000242444"/>
    </source>
</evidence>
<sequence>MYRQETLTEGVVMDKETQALLGRVLTRGFAAEMTDLPVLTWTAQRRLDGGVEIVGQAGDSSETEVPGVVRSWSDRLGLRPVPVDELQPGIQECRRELTDGLCVSVWGVVHRDTWEA</sequence>
<name>A0A263CWS3_9PSEU</name>
<proteinExistence type="predicted"/>
<protein>
    <submittedName>
        <fullName evidence="1">Uncharacterized protein</fullName>
    </submittedName>
</protein>
<dbReference type="EMBL" id="NKYE01000032">
    <property type="protein sequence ID" value="OZM69887.1"/>
    <property type="molecule type" value="Genomic_DNA"/>
</dbReference>
<dbReference type="InParanoid" id="A0A263CWS3"/>
<comment type="caution">
    <text evidence="1">The sequence shown here is derived from an EMBL/GenBank/DDBJ whole genome shotgun (WGS) entry which is preliminary data.</text>
</comment>
<dbReference type="AlphaFoldDB" id="A0A263CWS3"/>